<feature type="transmembrane region" description="Helical" evidence="12">
    <location>
        <begin position="185"/>
        <end position="205"/>
    </location>
</feature>
<dbReference type="OrthoDB" id="9807042at2"/>
<evidence type="ECO:0000256" key="11">
    <source>
        <dbReference type="ARBA" id="ARBA00023136"/>
    </source>
</evidence>
<sequence>MSVLTLSQWQFAITSVYHFFFVPLTLGLSVLTAIMETIYVRSGQEVYKRMAKFWGTLFVINFAMGVVTGIVQEFQFGMNWSEYSRFVGDIFGAPLAIEALLAFFLESTFLGLWLFGWNKLSKGLHAFTMWMVALGSNISALWILIANSFMQHPVGYTLEGGRAVMTNFGALLTNPYVWTQFPHTVLSGFTTAAFFVAGISAYHLFRKNEEDLFRRSFNLAAVFGMISIFLVILVGHSQAQRMVQVQPMKMAAVEALWETENPASFSLFTIGDEKNLKDRFALRIPYLLSILAYNQPTGEVKGIRNLQAEYEQLYGPGYYVPSVFTAYWTFRIMVGSGFLMFALMAVALWFVLKNKPLAGTRFGKWLPFAIALPYLANSTGWILTEMGRQPWVVYGVMKTEQAFSPNLTPGMVLTTLILFTIVYGVLMAADIYLLAKYARKVPAEGEEQALQEAYAE</sequence>
<dbReference type="GO" id="GO:0016682">
    <property type="term" value="F:oxidoreductase activity, acting on diphenols and related substances as donors, oxygen as acceptor"/>
    <property type="evidence" value="ECO:0007669"/>
    <property type="project" value="TreeGrafter"/>
</dbReference>
<evidence type="ECO:0000256" key="9">
    <source>
        <dbReference type="ARBA" id="ARBA00022989"/>
    </source>
</evidence>
<name>E8MY74_ANATU</name>
<feature type="transmembrane region" description="Helical" evidence="12">
    <location>
        <begin position="217"/>
        <end position="239"/>
    </location>
</feature>
<evidence type="ECO:0000256" key="12">
    <source>
        <dbReference type="PIRNR" id="PIRNR006446"/>
    </source>
</evidence>
<dbReference type="InParanoid" id="E8MY74"/>
<comment type="subcellular location">
    <subcellularLocation>
        <location evidence="1">Cell membrane</location>
        <topology evidence="1">Multi-pass membrane protein</topology>
    </subcellularLocation>
</comment>
<keyword evidence="9 12" id="KW-1133">Transmembrane helix</keyword>
<feature type="transmembrane region" description="Helical" evidence="12">
    <location>
        <begin position="91"/>
        <end position="115"/>
    </location>
</feature>
<evidence type="ECO:0000256" key="6">
    <source>
        <dbReference type="ARBA" id="ARBA00022692"/>
    </source>
</evidence>
<dbReference type="RefSeq" id="WP_013560672.1">
    <property type="nucleotide sequence ID" value="NC_014960.1"/>
</dbReference>
<keyword evidence="7 12" id="KW-0479">Metal-binding</keyword>
<evidence type="ECO:0000256" key="4">
    <source>
        <dbReference type="ARBA" id="ARBA00022475"/>
    </source>
</evidence>
<keyword evidence="4 12" id="KW-1003">Cell membrane</keyword>
<dbReference type="eggNOG" id="COG1271">
    <property type="taxonomic scope" value="Bacteria"/>
</dbReference>
<keyword evidence="5 12" id="KW-0349">Heme</keyword>
<dbReference type="EC" id="1.10.3.-" evidence="13"/>
<evidence type="ECO:0000256" key="10">
    <source>
        <dbReference type="ARBA" id="ARBA00023004"/>
    </source>
</evidence>
<dbReference type="EMBL" id="AP012029">
    <property type="protein sequence ID" value="BAJ64305.1"/>
    <property type="molecule type" value="Genomic_DNA"/>
</dbReference>
<evidence type="ECO:0000313" key="14">
    <source>
        <dbReference type="Proteomes" id="UP000008922"/>
    </source>
</evidence>
<dbReference type="InterPro" id="IPR002585">
    <property type="entry name" value="Cyt-d_ubiquinol_oxidase_su_1"/>
</dbReference>
<dbReference type="PANTHER" id="PTHR30365:SF15">
    <property type="entry name" value="CYTOCHROME BD UBIQUINOL OXIDASE SUBUNIT 1"/>
    <property type="match status" value="1"/>
</dbReference>
<dbReference type="GO" id="GO:0046872">
    <property type="term" value="F:metal ion binding"/>
    <property type="evidence" value="ECO:0007669"/>
    <property type="project" value="UniProtKB-UniRule"/>
</dbReference>
<keyword evidence="13" id="KW-0560">Oxidoreductase</keyword>
<proteinExistence type="inferred from homology"/>
<dbReference type="Proteomes" id="UP000008922">
    <property type="component" value="Chromosome"/>
</dbReference>
<keyword evidence="10 12" id="KW-0408">Iron</keyword>
<dbReference type="AlphaFoldDB" id="E8MY74"/>
<feature type="transmembrane region" description="Helical" evidence="12">
    <location>
        <begin position="364"/>
        <end position="383"/>
    </location>
</feature>
<evidence type="ECO:0000313" key="13">
    <source>
        <dbReference type="EMBL" id="BAJ64305.1"/>
    </source>
</evidence>
<dbReference type="STRING" id="926569.ANT_22790"/>
<feature type="transmembrane region" description="Helical" evidence="12">
    <location>
        <begin position="20"/>
        <end position="39"/>
    </location>
</feature>
<evidence type="ECO:0000256" key="5">
    <source>
        <dbReference type="ARBA" id="ARBA00022617"/>
    </source>
</evidence>
<protein>
    <submittedName>
        <fullName evidence="13">Cytochrome d ubiquinol oxidase subunit 1</fullName>
        <ecNumber evidence="13">1.10.3.-</ecNumber>
    </submittedName>
</protein>
<dbReference type="GO" id="GO:0070069">
    <property type="term" value="C:cytochrome complex"/>
    <property type="evidence" value="ECO:0007669"/>
    <property type="project" value="UniProtKB-UniRule"/>
</dbReference>
<gene>
    <name evidence="13" type="primary">cydA</name>
    <name evidence="13" type="ordered locus">ANT_22790</name>
</gene>
<organism evidence="13 14">
    <name type="scientific">Anaerolinea thermophila (strain DSM 14523 / JCM 11388 / NBRC 100420 / UNI-1)</name>
    <dbReference type="NCBI Taxonomy" id="926569"/>
    <lineage>
        <taxon>Bacteria</taxon>
        <taxon>Bacillati</taxon>
        <taxon>Chloroflexota</taxon>
        <taxon>Anaerolineae</taxon>
        <taxon>Anaerolineales</taxon>
        <taxon>Anaerolineaceae</taxon>
        <taxon>Anaerolinea</taxon>
    </lineage>
</organism>
<feature type="transmembrane region" description="Helical" evidence="12">
    <location>
        <begin position="51"/>
        <end position="71"/>
    </location>
</feature>
<feature type="transmembrane region" description="Helical" evidence="12">
    <location>
        <begin position="328"/>
        <end position="352"/>
    </location>
</feature>
<keyword evidence="14" id="KW-1185">Reference proteome</keyword>
<dbReference type="PANTHER" id="PTHR30365">
    <property type="entry name" value="CYTOCHROME D UBIQUINOL OXIDASE"/>
    <property type="match status" value="1"/>
</dbReference>
<dbReference type="GO" id="GO:0020037">
    <property type="term" value="F:heme binding"/>
    <property type="evidence" value="ECO:0007669"/>
    <property type="project" value="TreeGrafter"/>
</dbReference>
<feature type="transmembrane region" description="Helical" evidence="12">
    <location>
        <begin position="127"/>
        <end position="145"/>
    </location>
</feature>
<dbReference type="Pfam" id="PF01654">
    <property type="entry name" value="Cyt_bd_oxida_I"/>
    <property type="match status" value="1"/>
</dbReference>
<evidence type="ECO:0000256" key="2">
    <source>
        <dbReference type="ARBA" id="ARBA00009819"/>
    </source>
</evidence>
<comment type="similarity">
    <text evidence="2 12">Belongs to the cytochrome ubiquinol oxidase subunit 1 family.</text>
</comment>
<keyword evidence="6 12" id="KW-0812">Transmembrane</keyword>
<evidence type="ECO:0000256" key="1">
    <source>
        <dbReference type="ARBA" id="ARBA00004651"/>
    </source>
</evidence>
<dbReference type="GO" id="GO:0019646">
    <property type="term" value="P:aerobic electron transport chain"/>
    <property type="evidence" value="ECO:0007669"/>
    <property type="project" value="InterPro"/>
</dbReference>
<keyword evidence="3 12" id="KW-0813">Transport</keyword>
<dbReference type="KEGG" id="atm:ANT_22790"/>
<dbReference type="FunCoup" id="E8MY74">
    <property type="interactions" value="150"/>
</dbReference>
<keyword evidence="11 12" id="KW-0472">Membrane</keyword>
<accession>E8MY74</accession>
<dbReference type="PIRSF" id="PIRSF006446">
    <property type="entry name" value="Cyt_quinol_oxidase_1"/>
    <property type="match status" value="1"/>
</dbReference>
<dbReference type="GO" id="GO:0009055">
    <property type="term" value="F:electron transfer activity"/>
    <property type="evidence" value="ECO:0007669"/>
    <property type="project" value="UniProtKB-UniRule"/>
</dbReference>
<feature type="transmembrane region" description="Helical" evidence="12">
    <location>
        <begin position="411"/>
        <end position="435"/>
    </location>
</feature>
<keyword evidence="8 12" id="KW-0249">Electron transport</keyword>
<evidence type="ECO:0000256" key="7">
    <source>
        <dbReference type="ARBA" id="ARBA00022723"/>
    </source>
</evidence>
<dbReference type="GO" id="GO:0005886">
    <property type="term" value="C:plasma membrane"/>
    <property type="evidence" value="ECO:0007669"/>
    <property type="project" value="UniProtKB-SubCell"/>
</dbReference>
<dbReference type="HOGENOM" id="CLU_030555_3_3_0"/>
<reference evidence="13 14" key="1">
    <citation type="submission" date="2010-12" db="EMBL/GenBank/DDBJ databases">
        <title>Whole genome sequence of Anaerolinea thermophila UNI-1.</title>
        <authorList>
            <person name="Narita-Yamada S."/>
            <person name="Kishi E."/>
            <person name="Watanabe Y."/>
            <person name="Takasaki K."/>
            <person name="Ankai A."/>
            <person name="Oguchi A."/>
            <person name="Fukui S."/>
            <person name="Takahashi M."/>
            <person name="Yashiro I."/>
            <person name="Hosoyama A."/>
            <person name="Sekiguchi Y."/>
            <person name="Hanada S."/>
            <person name="Fujita N."/>
        </authorList>
    </citation>
    <scope>NUCLEOTIDE SEQUENCE [LARGE SCALE GENOMIC DNA]</scope>
    <source>
        <strain evidence="14">DSM 14523 / JCM 11388 / NBRC 100420 / UNI-1</strain>
    </source>
</reference>
<evidence type="ECO:0000256" key="8">
    <source>
        <dbReference type="ARBA" id="ARBA00022982"/>
    </source>
</evidence>
<evidence type="ECO:0000256" key="3">
    <source>
        <dbReference type="ARBA" id="ARBA00022448"/>
    </source>
</evidence>